<accession>A0A2T7UAL0</accession>
<dbReference type="InterPro" id="IPR036922">
    <property type="entry name" value="Rieske_2Fe-2S_sf"/>
</dbReference>
<reference evidence="6" key="1">
    <citation type="submission" date="2017-04" db="EMBL/GenBank/DDBJ databases">
        <title>Unexpected and diverse lifestyles within the genus Limnohabitans.</title>
        <authorList>
            <person name="Kasalicky V."/>
            <person name="Mehrshad M."/>
            <person name="Andrei S.-A."/>
            <person name="Salcher M."/>
            <person name="Kratochvilova H."/>
            <person name="Simek K."/>
            <person name="Ghai R."/>
        </authorList>
    </citation>
    <scope>NUCLEOTIDE SEQUENCE [LARGE SCALE GENOMIC DNA]</scope>
    <source>
        <strain evidence="6">II-D5</strain>
    </source>
</reference>
<dbReference type="SUPFAM" id="SSF50022">
    <property type="entry name" value="ISP domain"/>
    <property type="match status" value="1"/>
</dbReference>
<name>A0A2T7UAL0_9BURK</name>
<evidence type="ECO:0000256" key="4">
    <source>
        <dbReference type="ARBA" id="ARBA00023014"/>
    </source>
</evidence>
<keyword evidence="3" id="KW-0408">Iron</keyword>
<comment type="caution">
    <text evidence="6">The sequence shown here is derived from an EMBL/GenBank/DDBJ whole genome shotgun (WGS) entry which is preliminary data.</text>
</comment>
<dbReference type="RefSeq" id="WP_053174558.1">
    <property type="nucleotide sequence ID" value="NZ_LFYT02000024.1"/>
</dbReference>
<dbReference type="Pfam" id="PF00355">
    <property type="entry name" value="Rieske"/>
    <property type="match status" value="1"/>
</dbReference>
<proteinExistence type="predicted"/>
<dbReference type="EMBL" id="LFYT02000024">
    <property type="protein sequence ID" value="PVE41730.1"/>
    <property type="molecule type" value="Genomic_DNA"/>
</dbReference>
<dbReference type="AlphaFoldDB" id="A0A2T7UAL0"/>
<keyword evidence="1" id="KW-0001">2Fe-2S</keyword>
<dbReference type="GO" id="GO:0046872">
    <property type="term" value="F:metal ion binding"/>
    <property type="evidence" value="ECO:0007669"/>
    <property type="project" value="UniProtKB-KW"/>
</dbReference>
<dbReference type="STRING" id="1293045.H663_15070"/>
<dbReference type="GO" id="GO:0051213">
    <property type="term" value="F:dioxygenase activity"/>
    <property type="evidence" value="ECO:0007669"/>
    <property type="project" value="UniProtKB-KW"/>
</dbReference>
<evidence type="ECO:0000256" key="3">
    <source>
        <dbReference type="ARBA" id="ARBA00023004"/>
    </source>
</evidence>
<dbReference type="CDD" id="cd03528">
    <property type="entry name" value="Rieske_RO_ferredoxin"/>
    <property type="match status" value="1"/>
</dbReference>
<dbReference type="Gene3D" id="2.102.10.10">
    <property type="entry name" value="Rieske [2Fe-2S] iron-sulphur domain"/>
    <property type="match status" value="1"/>
</dbReference>
<keyword evidence="2" id="KW-0479">Metal-binding</keyword>
<evidence type="ECO:0000256" key="2">
    <source>
        <dbReference type="ARBA" id="ARBA00022723"/>
    </source>
</evidence>
<dbReference type="GO" id="GO:0051537">
    <property type="term" value="F:2 iron, 2 sulfur cluster binding"/>
    <property type="evidence" value="ECO:0007669"/>
    <property type="project" value="UniProtKB-KW"/>
</dbReference>
<evidence type="ECO:0000313" key="7">
    <source>
        <dbReference type="Proteomes" id="UP000037507"/>
    </source>
</evidence>
<evidence type="ECO:0000313" key="6">
    <source>
        <dbReference type="EMBL" id="PVE41730.1"/>
    </source>
</evidence>
<organism evidence="6 7">
    <name type="scientific">Limnohabitans planktonicus II-D5</name>
    <dbReference type="NCBI Taxonomy" id="1293045"/>
    <lineage>
        <taxon>Bacteria</taxon>
        <taxon>Pseudomonadati</taxon>
        <taxon>Pseudomonadota</taxon>
        <taxon>Betaproteobacteria</taxon>
        <taxon>Burkholderiales</taxon>
        <taxon>Comamonadaceae</taxon>
        <taxon>Limnohabitans</taxon>
    </lineage>
</organism>
<evidence type="ECO:0000256" key="1">
    <source>
        <dbReference type="ARBA" id="ARBA00022714"/>
    </source>
</evidence>
<keyword evidence="4" id="KW-0411">Iron-sulfur</keyword>
<gene>
    <name evidence="6" type="ORF">H663_015450</name>
</gene>
<dbReference type="InterPro" id="IPR017941">
    <property type="entry name" value="Rieske_2Fe-2S"/>
</dbReference>
<protein>
    <submittedName>
        <fullName evidence="6">Naphthalene 1,2-dioxygenase</fullName>
    </submittedName>
</protein>
<evidence type="ECO:0000259" key="5">
    <source>
        <dbReference type="PROSITE" id="PS51296"/>
    </source>
</evidence>
<sequence length="105" mass="11413">MTLWIDVAAEADLFEGAGIAVTPEDQDIAVFKLEDGGVFAINNLCSHGNAKLCDGFVEGHRVECPFHQALFDVRDGTVSCGPATEPVKSWPVKIENDRVLLKLDQ</sequence>
<feature type="domain" description="Rieske" evidence="5">
    <location>
        <begin position="5"/>
        <end position="101"/>
    </location>
</feature>
<dbReference type="PANTHER" id="PTHR21496:SF23">
    <property type="entry name" value="3-PHENYLPROPIONATE_CINNAMIC ACID DIOXYGENASE FERREDOXIN SUBUNIT"/>
    <property type="match status" value="1"/>
</dbReference>
<keyword evidence="7" id="KW-1185">Reference proteome</keyword>
<dbReference type="Proteomes" id="UP000037507">
    <property type="component" value="Unassembled WGS sequence"/>
</dbReference>
<dbReference type="PANTHER" id="PTHR21496">
    <property type="entry name" value="FERREDOXIN-RELATED"/>
    <property type="match status" value="1"/>
</dbReference>
<dbReference type="OrthoDB" id="9800167at2"/>
<dbReference type="PROSITE" id="PS51296">
    <property type="entry name" value="RIESKE"/>
    <property type="match status" value="1"/>
</dbReference>